<dbReference type="Proteomes" id="UP000182624">
    <property type="component" value="Unassembled WGS sequence"/>
</dbReference>
<feature type="region of interest" description="Disordered" evidence="1">
    <location>
        <begin position="94"/>
        <end position="167"/>
    </location>
</feature>
<feature type="transmembrane region" description="Helical" evidence="2">
    <location>
        <begin position="6"/>
        <end position="27"/>
    </location>
</feature>
<name>A0A1I5VPP8_9FIRM</name>
<keyword evidence="2" id="KW-0472">Membrane</keyword>
<accession>A0A1I5VPP8</accession>
<sequence length="167" mass="17735">MDKRVFRMAILTIISAILLVLVIVYVANTEKINELLGWGQATVEESTSEVAASYYSGDLSEYGLQIGNDLDGFLADPDFFDETEKTSSTVVIKKIESTEESSDEASYSSTDEENGTGMAVVGELINPNGQGVDPATLDSSLFDYNGEMPQTPPPAGQAPGTPVGTAP</sequence>
<evidence type="ECO:0000313" key="3">
    <source>
        <dbReference type="EMBL" id="SFQ09247.1"/>
    </source>
</evidence>
<dbReference type="AlphaFoldDB" id="A0A1I5VPP8"/>
<dbReference type="EMBL" id="FOXO01000018">
    <property type="protein sequence ID" value="SFQ09247.1"/>
    <property type="molecule type" value="Genomic_DNA"/>
</dbReference>
<dbReference type="RefSeq" id="WP_074889084.1">
    <property type="nucleotide sequence ID" value="NZ_FOXO01000018.1"/>
</dbReference>
<organism evidence="3 4">
    <name type="scientific">Butyrivibrio proteoclasticus</name>
    <dbReference type="NCBI Taxonomy" id="43305"/>
    <lineage>
        <taxon>Bacteria</taxon>
        <taxon>Bacillati</taxon>
        <taxon>Bacillota</taxon>
        <taxon>Clostridia</taxon>
        <taxon>Lachnospirales</taxon>
        <taxon>Lachnospiraceae</taxon>
        <taxon>Butyrivibrio</taxon>
    </lineage>
</organism>
<evidence type="ECO:0000256" key="1">
    <source>
        <dbReference type="SAM" id="MobiDB-lite"/>
    </source>
</evidence>
<evidence type="ECO:0000313" key="4">
    <source>
        <dbReference type="Proteomes" id="UP000182624"/>
    </source>
</evidence>
<keyword evidence="2" id="KW-1133">Transmembrane helix</keyword>
<proteinExistence type="predicted"/>
<reference evidence="4" key="1">
    <citation type="submission" date="2016-10" db="EMBL/GenBank/DDBJ databases">
        <authorList>
            <person name="Varghese N."/>
            <person name="Submissions S."/>
        </authorList>
    </citation>
    <scope>NUCLEOTIDE SEQUENCE [LARGE SCALE GENOMIC DNA]</scope>
    <source>
        <strain evidence="4">P18</strain>
    </source>
</reference>
<keyword evidence="4" id="KW-1185">Reference proteome</keyword>
<feature type="compositionally biased region" description="Low complexity" evidence="1">
    <location>
        <begin position="157"/>
        <end position="167"/>
    </location>
</feature>
<keyword evidence="2" id="KW-0812">Transmembrane</keyword>
<dbReference type="OrthoDB" id="2004525at2"/>
<evidence type="ECO:0000256" key="2">
    <source>
        <dbReference type="SAM" id="Phobius"/>
    </source>
</evidence>
<gene>
    <name evidence="3" type="ORF">SAMN04487928_11841</name>
</gene>
<protein>
    <submittedName>
        <fullName evidence="3">Uncharacterized protein</fullName>
    </submittedName>
</protein>